<gene>
    <name evidence="2" type="ORF">DdX_20927</name>
</gene>
<comment type="caution">
    <text evidence="2">The sequence shown here is derived from an EMBL/GenBank/DDBJ whole genome shotgun (WGS) entry which is preliminary data.</text>
</comment>
<dbReference type="Proteomes" id="UP001201812">
    <property type="component" value="Unassembled WGS sequence"/>
</dbReference>
<name>A0AAD4QTB7_9BILA</name>
<reference evidence="2" key="1">
    <citation type="submission" date="2022-01" db="EMBL/GenBank/DDBJ databases">
        <title>Genome Sequence Resource for Two Populations of Ditylenchus destructor, the Migratory Endoparasitic Phytonematode.</title>
        <authorList>
            <person name="Zhang H."/>
            <person name="Lin R."/>
            <person name="Xie B."/>
        </authorList>
    </citation>
    <scope>NUCLEOTIDE SEQUENCE</scope>
    <source>
        <strain evidence="2">BazhouSP</strain>
    </source>
</reference>
<accession>A0AAD4QTB7</accession>
<evidence type="ECO:0000313" key="2">
    <source>
        <dbReference type="EMBL" id="KAI1692935.1"/>
    </source>
</evidence>
<sequence length="236" mass="25209">MRLLVGVLPWFVLALPAAAQTVQPLFPVTDVDRDTVPAGTPEAFWAVFGESPRNEAERTVKGEKVTFVPLTLVKLPGEVTALVSTGASDCEAHACAGFNSVHYLRRDKAGHRYAKIGEWLDIGARGTWGNPAARWGTTDAITGTPVLYTQGGGTWQGYSCDVAVLTELGAKGPVEIARFPIYYSTPAATTDRPCAERSPPPNPAAASLSAMRDRTAFPNAMSAEPTDAMHWKARPG</sequence>
<evidence type="ECO:0000313" key="3">
    <source>
        <dbReference type="Proteomes" id="UP001201812"/>
    </source>
</evidence>
<keyword evidence="3" id="KW-1185">Reference proteome</keyword>
<evidence type="ECO:0000256" key="1">
    <source>
        <dbReference type="SAM" id="SignalP"/>
    </source>
</evidence>
<dbReference type="EMBL" id="JAKKPZ010000694">
    <property type="protein sequence ID" value="KAI1692935.1"/>
    <property type="molecule type" value="Genomic_DNA"/>
</dbReference>
<dbReference type="AlphaFoldDB" id="A0AAD4QTB7"/>
<keyword evidence="1" id="KW-0732">Signal</keyword>
<feature type="signal peptide" evidence="1">
    <location>
        <begin position="1"/>
        <end position="19"/>
    </location>
</feature>
<organism evidence="2 3">
    <name type="scientific">Ditylenchus destructor</name>
    <dbReference type="NCBI Taxonomy" id="166010"/>
    <lineage>
        <taxon>Eukaryota</taxon>
        <taxon>Metazoa</taxon>
        <taxon>Ecdysozoa</taxon>
        <taxon>Nematoda</taxon>
        <taxon>Chromadorea</taxon>
        <taxon>Rhabditida</taxon>
        <taxon>Tylenchina</taxon>
        <taxon>Tylenchomorpha</taxon>
        <taxon>Sphaerularioidea</taxon>
        <taxon>Anguinidae</taxon>
        <taxon>Anguininae</taxon>
        <taxon>Ditylenchus</taxon>
    </lineage>
</organism>
<proteinExistence type="predicted"/>
<protein>
    <submittedName>
        <fullName evidence="2">Uncharacterized protein</fullName>
    </submittedName>
</protein>
<feature type="chain" id="PRO_5041942909" evidence="1">
    <location>
        <begin position="20"/>
        <end position="236"/>
    </location>
</feature>